<feature type="disulfide bond" evidence="7">
    <location>
        <begin position="85"/>
        <end position="146"/>
    </location>
</feature>
<dbReference type="Pfam" id="PF00530">
    <property type="entry name" value="SRCR"/>
    <property type="match status" value="2"/>
</dbReference>
<accession>A0A7K5A944</accession>
<dbReference type="Gene3D" id="3.10.250.10">
    <property type="entry name" value="SRCR-like domain"/>
    <property type="match status" value="2"/>
</dbReference>
<dbReference type="OrthoDB" id="536948at2759"/>
<feature type="non-terminal residue" evidence="9">
    <location>
        <position position="1"/>
    </location>
</feature>
<reference evidence="9 10" key="1">
    <citation type="submission" date="2019-09" db="EMBL/GenBank/DDBJ databases">
        <title>Bird 10,000 Genomes (B10K) Project - Family phase.</title>
        <authorList>
            <person name="Zhang G."/>
        </authorList>
    </citation>
    <scope>NUCLEOTIDE SEQUENCE [LARGE SCALE GENOMIC DNA]</scope>
    <source>
        <strain evidence="9">B10K-DU-017-25</strain>
        <tissue evidence="9">Mixed tissue sample</tissue>
    </source>
</reference>
<evidence type="ECO:0000256" key="1">
    <source>
        <dbReference type="ARBA" id="ARBA00004613"/>
    </source>
</evidence>
<dbReference type="PANTHER" id="PTHR19331">
    <property type="entry name" value="SCAVENGER RECEPTOR DOMAIN-CONTAINING"/>
    <property type="match status" value="1"/>
</dbReference>
<feature type="disulfide bond" evidence="7">
    <location>
        <begin position="72"/>
        <end position="136"/>
    </location>
</feature>
<protein>
    <submittedName>
        <fullName evidence="9">SRB4D protein</fullName>
    </submittedName>
</protein>
<dbReference type="InterPro" id="IPR036772">
    <property type="entry name" value="SRCR-like_dom_sf"/>
</dbReference>
<dbReference type="AlphaFoldDB" id="A0A7K5A944"/>
<keyword evidence="6" id="KW-0325">Glycoprotein</keyword>
<feature type="disulfide bond" evidence="7">
    <location>
        <begin position="13"/>
        <end position="23"/>
    </location>
</feature>
<comment type="caution">
    <text evidence="7">Lacks conserved residue(s) required for the propagation of feature annotation.</text>
</comment>
<keyword evidence="2" id="KW-0964">Secreted</keyword>
<keyword evidence="5 7" id="KW-1015">Disulfide bond</keyword>
<evidence type="ECO:0000259" key="8">
    <source>
        <dbReference type="PROSITE" id="PS50287"/>
    </source>
</evidence>
<evidence type="ECO:0000256" key="2">
    <source>
        <dbReference type="ARBA" id="ARBA00022525"/>
    </source>
</evidence>
<dbReference type="GO" id="GO:0016020">
    <property type="term" value="C:membrane"/>
    <property type="evidence" value="ECO:0007669"/>
    <property type="project" value="InterPro"/>
</dbReference>
<evidence type="ECO:0000313" key="9">
    <source>
        <dbReference type="EMBL" id="NWR80089.1"/>
    </source>
</evidence>
<keyword evidence="4" id="KW-0677">Repeat</keyword>
<keyword evidence="10" id="KW-1185">Reference proteome</keyword>
<evidence type="ECO:0000256" key="5">
    <source>
        <dbReference type="ARBA" id="ARBA00023157"/>
    </source>
</evidence>
<keyword evidence="3" id="KW-0732">Signal</keyword>
<feature type="domain" description="SRCR" evidence="8">
    <location>
        <begin position="1"/>
        <end position="44"/>
    </location>
</feature>
<evidence type="ECO:0000313" key="10">
    <source>
        <dbReference type="Proteomes" id="UP000517892"/>
    </source>
</evidence>
<evidence type="ECO:0000256" key="4">
    <source>
        <dbReference type="ARBA" id="ARBA00022737"/>
    </source>
</evidence>
<sequence length="147" mass="16014">YGTGLILLDNVNCDGSEPFLSACYSLGWGIHNCGHHEDAGVVCTGSLRLVNGSHRCEGRVEVFHLSQWGTVCDDAWDLRDARVVCRQLGCGHAVAAWGEARYGQGSGYIFLDNLKCKGHEPSLLRCSHIRWDVHNCDHSEDAGAVCA</sequence>
<evidence type="ECO:0000256" key="6">
    <source>
        <dbReference type="ARBA" id="ARBA00023180"/>
    </source>
</evidence>
<feature type="non-terminal residue" evidence="9">
    <location>
        <position position="147"/>
    </location>
</feature>
<feature type="domain" description="SRCR" evidence="8">
    <location>
        <begin position="47"/>
        <end position="147"/>
    </location>
</feature>
<dbReference type="FunFam" id="3.10.250.10:FF:000001">
    <property type="entry name" value="Lysyl oxidase 4 isoform X1"/>
    <property type="match status" value="1"/>
</dbReference>
<dbReference type="EMBL" id="VYZI01000957">
    <property type="protein sequence ID" value="NWR80089.1"/>
    <property type="molecule type" value="Genomic_DNA"/>
</dbReference>
<gene>
    <name evidence="9" type="primary">Ssc4d</name>
    <name evidence="9" type="ORF">CENUNI_R04293</name>
</gene>
<dbReference type="Proteomes" id="UP000517892">
    <property type="component" value="Unassembled WGS sequence"/>
</dbReference>
<comment type="caution">
    <text evidence="9">The sequence shown here is derived from an EMBL/GenBank/DDBJ whole genome shotgun (WGS) entry which is preliminary data.</text>
</comment>
<dbReference type="PANTHER" id="PTHR19331:SF22">
    <property type="entry name" value="DELETED IN MALIGNANT BRAIN TUMORS 1 PROTEIN"/>
    <property type="match status" value="1"/>
</dbReference>
<dbReference type="PRINTS" id="PR00258">
    <property type="entry name" value="SPERACTRCPTR"/>
</dbReference>
<dbReference type="InterPro" id="IPR001190">
    <property type="entry name" value="SRCR"/>
</dbReference>
<name>A0A7K5A944_9AVES</name>
<organism evidence="9 10">
    <name type="scientific">Centropus unirufus</name>
    <dbReference type="NCBI Taxonomy" id="1118519"/>
    <lineage>
        <taxon>Eukaryota</taxon>
        <taxon>Metazoa</taxon>
        <taxon>Chordata</taxon>
        <taxon>Craniata</taxon>
        <taxon>Vertebrata</taxon>
        <taxon>Euteleostomi</taxon>
        <taxon>Archelosauria</taxon>
        <taxon>Archosauria</taxon>
        <taxon>Dinosauria</taxon>
        <taxon>Saurischia</taxon>
        <taxon>Theropoda</taxon>
        <taxon>Coelurosauria</taxon>
        <taxon>Aves</taxon>
        <taxon>Neognathae</taxon>
        <taxon>Neoaves</taxon>
        <taxon>Otidimorphae</taxon>
        <taxon>Cuculiformes</taxon>
        <taxon>Centropidae</taxon>
        <taxon>Centropus</taxon>
    </lineage>
</organism>
<evidence type="ECO:0000256" key="3">
    <source>
        <dbReference type="ARBA" id="ARBA00022729"/>
    </source>
</evidence>
<dbReference type="SUPFAM" id="SSF56487">
    <property type="entry name" value="SRCR-like"/>
    <property type="match status" value="2"/>
</dbReference>
<feature type="disulfide bond" evidence="7">
    <location>
        <begin position="116"/>
        <end position="126"/>
    </location>
</feature>
<proteinExistence type="predicted"/>
<comment type="subcellular location">
    <subcellularLocation>
        <location evidence="1">Secreted</location>
    </subcellularLocation>
</comment>
<dbReference type="PROSITE" id="PS50287">
    <property type="entry name" value="SRCR_2"/>
    <property type="match status" value="2"/>
</dbReference>
<evidence type="ECO:0000256" key="7">
    <source>
        <dbReference type="PROSITE-ProRule" id="PRU00196"/>
    </source>
</evidence>
<dbReference type="PROSITE" id="PS00420">
    <property type="entry name" value="SRCR_1"/>
    <property type="match status" value="1"/>
</dbReference>
<dbReference type="SMART" id="SM00202">
    <property type="entry name" value="SR"/>
    <property type="match status" value="1"/>
</dbReference>